<proteinExistence type="predicted"/>
<dbReference type="KEGG" id="abac:LuPra_04042"/>
<feature type="transmembrane region" description="Helical" evidence="6">
    <location>
        <begin position="7"/>
        <end position="28"/>
    </location>
</feature>
<sequence length="391" mass="40160">MPRRALVGLGLGQCINWGVLYYAFAGLLLPMATDLRATPWVVTGAFSSALLVAALAAPVVGQWSDRGEAPRIMQIGGVAATVLLAASAFASHVFHLYVIWAALGFCMAATLYEPAFAIVGRRHSNAAGRLRALAFVTIFGGLASTVFLPLTGWLIGEVGWRRAVVALAACIGASTLITWCVACRDAAARTEPLAQAVQRAASRKPAVGLQPMLVTFAFVSLAGTAVMSNLVAALSERGFTAGTAATLGGLFGVMQLPGRVLLLQADDHTSPSVLLGVSLCLQAVGLLAWAVVPSDTAVVLGLAVFAVGAGLSTLVRPYLVQNEFGAEQAGQLNGRIARAQQLARAAGPVVAGAFASLAGYRFVLVVLGATFAALALASPSRSASASPIRPL</sequence>
<keyword evidence="4 6" id="KW-1133">Transmembrane helix</keyword>
<organism evidence="7 8">
    <name type="scientific">Luteitalea pratensis</name>
    <dbReference type="NCBI Taxonomy" id="1855912"/>
    <lineage>
        <taxon>Bacteria</taxon>
        <taxon>Pseudomonadati</taxon>
        <taxon>Acidobacteriota</taxon>
        <taxon>Vicinamibacteria</taxon>
        <taxon>Vicinamibacterales</taxon>
        <taxon>Vicinamibacteraceae</taxon>
        <taxon>Luteitalea</taxon>
    </lineage>
</organism>
<dbReference type="InterPro" id="IPR011701">
    <property type="entry name" value="MFS"/>
</dbReference>
<evidence type="ECO:0000256" key="1">
    <source>
        <dbReference type="ARBA" id="ARBA00004141"/>
    </source>
</evidence>
<dbReference type="PANTHER" id="PTHR43385">
    <property type="entry name" value="RIBOFLAVIN TRANSPORTER RIBJ"/>
    <property type="match status" value="1"/>
</dbReference>
<dbReference type="GO" id="GO:0022857">
    <property type="term" value="F:transmembrane transporter activity"/>
    <property type="evidence" value="ECO:0007669"/>
    <property type="project" value="InterPro"/>
</dbReference>
<dbReference type="SUPFAM" id="SSF103473">
    <property type="entry name" value="MFS general substrate transporter"/>
    <property type="match status" value="1"/>
</dbReference>
<dbReference type="AlphaFoldDB" id="A0A143PQU3"/>
<reference evidence="8" key="2">
    <citation type="submission" date="2016-04" db="EMBL/GenBank/DDBJ databases">
        <title>First Complete Genome Sequence of a Subdivision 6 Acidobacterium.</title>
        <authorList>
            <person name="Huang S."/>
            <person name="Vieira S."/>
            <person name="Bunk B."/>
            <person name="Riedel T."/>
            <person name="Sproeer C."/>
            <person name="Overmann J."/>
        </authorList>
    </citation>
    <scope>NUCLEOTIDE SEQUENCE [LARGE SCALE GENOMIC DNA]</scope>
    <source>
        <strain evidence="8">DSM 100886 HEG_-6_39</strain>
    </source>
</reference>
<feature type="transmembrane region" description="Helical" evidence="6">
    <location>
        <begin position="132"/>
        <end position="156"/>
    </location>
</feature>
<feature type="transmembrane region" description="Helical" evidence="6">
    <location>
        <begin position="239"/>
        <end position="261"/>
    </location>
</feature>
<dbReference type="Proteomes" id="UP000076079">
    <property type="component" value="Chromosome"/>
</dbReference>
<dbReference type="InterPro" id="IPR052983">
    <property type="entry name" value="MFS_Riboflavin_Transporter"/>
</dbReference>
<evidence type="ECO:0000313" key="7">
    <source>
        <dbReference type="EMBL" id="AMY10801.1"/>
    </source>
</evidence>
<evidence type="ECO:0000256" key="2">
    <source>
        <dbReference type="ARBA" id="ARBA00022448"/>
    </source>
</evidence>
<keyword evidence="8" id="KW-1185">Reference proteome</keyword>
<dbReference type="Pfam" id="PF07690">
    <property type="entry name" value="MFS_1"/>
    <property type="match status" value="1"/>
</dbReference>
<feature type="transmembrane region" description="Helical" evidence="6">
    <location>
        <begin position="72"/>
        <end position="91"/>
    </location>
</feature>
<dbReference type="EMBL" id="CP015136">
    <property type="protein sequence ID" value="AMY10801.1"/>
    <property type="molecule type" value="Genomic_DNA"/>
</dbReference>
<evidence type="ECO:0000313" key="8">
    <source>
        <dbReference type="Proteomes" id="UP000076079"/>
    </source>
</evidence>
<dbReference type="PATRIC" id="fig|1813736.3.peg.4274"/>
<evidence type="ECO:0000256" key="3">
    <source>
        <dbReference type="ARBA" id="ARBA00022692"/>
    </source>
</evidence>
<gene>
    <name evidence="7" type="ORF">LuPra_04042</name>
</gene>
<keyword evidence="2" id="KW-0813">Transport</keyword>
<dbReference type="PANTHER" id="PTHR43385:SF1">
    <property type="entry name" value="RIBOFLAVIN TRANSPORTER RIBJ"/>
    <property type="match status" value="1"/>
</dbReference>
<feature type="transmembrane region" description="Helical" evidence="6">
    <location>
        <begin position="345"/>
        <end position="377"/>
    </location>
</feature>
<feature type="transmembrane region" description="Helical" evidence="6">
    <location>
        <begin position="273"/>
        <end position="292"/>
    </location>
</feature>
<dbReference type="Gene3D" id="1.20.1250.20">
    <property type="entry name" value="MFS general substrate transporter like domains"/>
    <property type="match status" value="1"/>
</dbReference>
<keyword evidence="5 6" id="KW-0472">Membrane</keyword>
<feature type="transmembrane region" description="Helical" evidence="6">
    <location>
        <begin position="298"/>
        <end position="319"/>
    </location>
</feature>
<dbReference type="STRING" id="1855912.LuPra_04042"/>
<dbReference type="GO" id="GO:0016020">
    <property type="term" value="C:membrane"/>
    <property type="evidence" value="ECO:0007669"/>
    <property type="project" value="UniProtKB-SubCell"/>
</dbReference>
<dbReference type="RefSeq" id="WP_157899452.1">
    <property type="nucleotide sequence ID" value="NZ_CP015136.1"/>
</dbReference>
<keyword evidence="3 6" id="KW-0812">Transmembrane</keyword>
<feature type="transmembrane region" description="Helical" evidence="6">
    <location>
        <begin position="212"/>
        <end position="233"/>
    </location>
</feature>
<name>A0A143PQU3_LUTPR</name>
<reference evidence="7 8" key="1">
    <citation type="journal article" date="2016" name="Genome Announc.">
        <title>First Complete Genome Sequence of a Subdivision 6 Acidobacterium Strain.</title>
        <authorList>
            <person name="Huang S."/>
            <person name="Vieira S."/>
            <person name="Bunk B."/>
            <person name="Riedel T."/>
            <person name="Sproer C."/>
            <person name="Overmann J."/>
        </authorList>
    </citation>
    <scope>NUCLEOTIDE SEQUENCE [LARGE SCALE GENOMIC DNA]</scope>
    <source>
        <strain evidence="8">DSM 100886 HEG_-6_39</strain>
    </source>
</reference>
<evidence type="ECO:0000256" key="6">
    <source>
        <dbReference type="SAM" id="Phobius"/>
    </source>
</evidence>
<protein>
    <submittedName>
        <fullName evidence="7">Oxalate/formate antiporter family transporter</fullName>
    </submittedName>
</protein>
<evidence type="ECO:0000256" key="4">
    <source>
        <dbReference type="ARBA" id="ARBA00022989"/>
    </source>
</evidence>
<evidence type="ECO:0000256" key="5">
    <source>
        <dbReference type="ARBA" id="ARBA00023136"/>
    </source>
</evidence>
<feature type="transmembrane region" description="Helical" evidence="6">
    <location>
        <begin position="162"/>
        <end position="182"/>
    </location>
</feature>
<feature type="transmembrane region" description="Helical" evidence="6">
    <location>
        <begin position="40"/>
        <end position="60"/>
    </location>
</feature>
<comment type="subcellular location">
    <subcellularLocation>
        <location evidence="1">Membrane</location>
        <topology evidence="1">Multi-pass membrane protein</topology>
    </subcellularLocation>
</comment>
<dbReference type="OrthoDB" id="182417at2"/>
<feature type="transmembrane region" description="Helical" evidence="6">
    <location>
        <begin position="97"/>
        <end position="120"/>
    </location>
</feature>
<dbReference type="InterPro" id="IPR036259">
    <property type="entry name" value="MFS_trans_sf"/>
</dbReference>
<accession>A0A143PQU3</accession>